<proteinExistence type="inferred from homology"/>
<evidence type="ECO:0000256" key="3">
    <source>
        <dbReference type="ARBA" id="ARBA00023136"/>
    </source>
</evidence>
<evidence type="ECO:0000256" key="2">
    <source>
        <dbReference type="ARBA" id="ARBA00022989"/>
    </source>
</evidence>
<evidence type="ECO:0000256" key="4">
    <source>
        <dbReference type="RuleBase" id="RU367022"/>
    </source>
</evidence>
<dbReference type="InterPro" id="IPR007274">
    <property type="entry name" value="Cop_transporter"/>
</dbReference>
<accession>A0A8H7K7K4</accession>
<gene>
    <name evidence="5" type="ORF">IM811_003695</name>
</gene>
<keyword evidence="4" id="KW-0186">Copper</keyword>
<evidence type="ECO:0000313" key="5">
    <source>
        <dbReference type="EMBL" id="KAF9746790.1"/>
    </source>
</evidence>
<dbReference type="GO" id="GO:0005375">
    <property type="term" value="F:copper ion transmembrane transporter activity"/>
    <property type="evidence" value="ECO:0007669"/>
    <property type="project" value="UniProtKB-UniRule"/>
</dbReference>
<keyword evidence="2 4" id="KW-1133">Transmembrane helix</keyword>
<organism evidence="5 6">
    <name type="scientific">Bionectria ochroleuca</name>
    <name type="common">Gliocladium roseum</name>
    <dbReference type="NCBI Taxonomy" id="29856"/>
    <lineage>
        <taxon>Eukaryota</taxon>
        <taxon>Fungi</taxon>
        <taxon>Dikarya</taxon>
        <taxon>Ascomycota</taxon>
        <taxon>Pezizomycotina</taxon>
        <taxon>Sordariomycetes</taxon>
        <taxon>Hypocreomycetidae</taxon>
        <taxon>Hypocreales</taxon>
        <taxon>Bionectriaceae</taxon>
        <taxon>Clonostachys</taxon>
    </lineage>
</organism>
<comment type="caution">
    <text evidence="5">The sequence shown here is derived from an EMBL/GenBank/DDBJ whole genome shotgun (WGS) entry which is preliminary data.</text>
</comment>
<dbReference type="GO" id="GO:0005886">
    <property type="term" value="C:plasma membrane"/>
    <property type="evidence" value="ECO:0007669"/>
    <property type="project" value="TreeGrafter"/>
</dbReference>
<evidence type="ECO:0000256" key="1">
    <source>
        <dbReference type="ARBA" id="ARBA00022692"/>
    </source>
</evidence>
<reference evidence="5" key="1">
    <citation type="submission" date="2020-10" db="EMBL/GenBank/DDBJ databases">
        <title>High-Quality Genome Resource of Clonostachys rosea strain S41 by Oxford Nanopore Long-Read Sequencing.</title>
        <authorList>
            <person name="Wang H."/>
        </authorList>
    </citation>
    <scope>NUCLEOTIDE SEQUENCE</scope>
    <source>
        <strain evidence="5">S41</strain>
    </source>
</reference>
<protein>
    <recommendedName>
        <fullName evidence="4">Copper transport protein</fullName>
    </recommendedName>
</protein>
<dbReference type="Proteomes" id="UP000616885">
    <property type="component" value="Unassembled WGS sequence"/>
</dbReference>
<keyword evidence="4" id="KW-0187">Copper transport</keyword>
<dbReference type="PANTHER" id="PTHR12483">
    <property type="entry name" value="SOLUTE CARRIER FAMILY 31 COPPER TRANSPORTERS"/>
    <property type="match status" value="1"/>
</dbReference>
<keyword evidence="3 4" id="KW-0472">Membrane</keyword>
<comment type="similarity">
    <text evidence="4">Belongs to the copper transporter (Ctr) (TC 1.A.56) family. SLC31A subfamily.</text>
</comment>
<name>A0A8H7K7K4_BIOOC</name>
<feature type="transmembrane region" description="Helical" evidence="4">
    <location>
        <begin position="150"/>
        <end position="168"/>
    </location>
</feature>
<dbReference type="PANTHER" id="PTHR12483:SF120">
    <property type="entry name" value="HIGH-AFFINITY COPPER TRANSPORTER CTRA2"/>
    <property type="match status" value="1"/>
</dbReference>
<dbReference type="EMBL" id="JADCTT010000011">
    <property type="protein sequence ID" value="KAF9746790.1"/>
    <property type="molecule type" value="Genomic_DNA"/>
</dbReference>
<comment type="subcellular location">
    <subcellularLocation>
        <location evidence="4">Membrane</location>
        <topology evidence="4">Multi-pass membrane protein</topology>
    </subcellularLocation>
</comment>
<feature type="transmembrane region" description="Helical" evidence="4">
    <location>
        <begin position="174"/>
        <end position="193"/>
    </location>
</feature>
<sequence>MMNMATTTAAGMSMSMDMPAATSTSSMSMGDSDESMMMSMADMTMTFFDSIKTPLFSNAWAPTTTGQYAGTCIFLIFLAGIFRVLIAFRLVLEASVWRGSRSVVGTHSLGEDADKPGLPRYPSQYGWITFRAELRRRWTGWRASAATGRACYELVIAGIGYLLMIAVMTMNTGYFLSVLAGVFLGTFLLGGLAHDVEDSARC</sequence>
<dbReference type="AlphaFoldDB" id="A0A8H7K7K4"/>
<keyword evidence="4" id="KW-0813">Transport</keyword>
<keyword evidence="1 4" id="KW-0812">Transmembrane</keyword>
<evidence type="ECO:0000313" key="6">
    <source>
        <dbReference type="Proteomes" id="UP000616885"/>
    </source>
</evidence>
<feature type="transmembrane region" description="Helical" evidence="4">
    <location>
        <begin position="68"/>
        <end position="92"/>
    </location>
</feature>
<keyword evidence="4" id="KW-0406">Ion transport</keyword>
<dbReference type="Pfam" id="PF04145">
    <property type="entry name" value="Ctr"/>
    <property type="match status" value="1"/>
</dbReference>